<dbReference type="EMBL" id="SMMX01000010">
    <property type="protein sequence ID" value="TDA21249.1"/>
    <property type="molecule type" value="Genomic_DNA"/>
</dbReference>
<comment type="similarity">
    <text evidence="1">Belongs to the V-ATPase V0D/AC39 subunit family.</text>
</comment>
<dbReference type="Proteomes" id="UP000295710">
    <property type="component" value="Unassembled WGS sequence"/>
</dbReference>
<comment type="caution">
    <text evidence="4">The sequence shown here is derived from an EMBL/GenBank/DDBJ whole genome shotgun (WGS) entry which is preliminary data.</text>
</comment>
<evidence type="ECO:0000256" key="1">
    <source>
        <dbReference type="ARBA" id="ARBA00006709"/>
    </source>
</evidence>
<dbReference type="Gene3D" id="1.20.1690.10">
    <property type="entry name" value="V-type ATP synthase subunit C domain"/>
    <property type="match status" value="2"/>
</dbReference>
<dbReference type="InterPro" id="IPR002843">
    <property type="entry name" value="ATPase_V0-cplx_csu/dsu"/>
</dbReference>
<name>A0A4R4FEN4_9FIRM</name>
<protein>
    <submittedName>
        <fullName evidence="4">V-type ATP synthase subunit C</fullName>
    </submittedName>
</protein>
<dbReference type="InterPro" id="IPR035067">
    <property type="entry name" value="V-type_ATPase_csu/dsu"/>
</dbReference>
<dbReference type="InterPro" id="IPR050873">
    <property type="entry name" value="V-ATPase_V0D/AC39_subunit"/>
</dbReference>
<dbReference type="AlphaFoldDB" id="A0A4R4FEN4"/>
<dbReference type="RefSeq" id="WP_132278562.1">
    <property type="nucleotide sequence ID" value="NZ_JAOBST010000017.1"/>
</dbReference>
<evidence type="ECO:0000256" key="3">
    <source>
        <dbReference type="ARBA" id="ARBA00023065"/>
    </source>
</evidence>
<proteinExistence type="inferred from homology"/>
<sequence length="349" mass="41931">MGNLMAYSGIVTKVRAMQAKLLTRQDFENIASLRSVPEIISYLKERPAYAELMNQMDVSLYHRRHVEKILYQSLYDDYTRIFRFAGLEQKKFLKLYLKKYEVDLINYCFRIVFNHYEKPFDLNYKKEFFDKYSQIRIDKLITSRTIAELVDNLQSTEYYAPLRRLRDSNSATLFDYDLALELYYFSTVWKKRKQILTNKKELEIYTRDCGTNMDLLNIQWIYRAKKYYHMLPPDIYSLTIPNHYRLRIDEFKALVEAPTLEEFEHLLEGTYYARKYNIHDSKTIEQMYKECLMHLYLSDRRGNPYSIATITTYLFLKEEEIYKLTTALECIRYGLSSRETLGYLGGVIQ</sequence>
<dbReference type="Gene3D" id="1.10.132.50">
    <property type="entry name" value="ATP synthase (C/AC39) subunit, domain 3"/>
    <property type="match status" value="1"/>
</dbReference>
<accession>A0A4R4FEN4</accession>
<dbReference type="GO" id="GO:0046961">
    <property type="term" value="F:proton-transporting ATPase activity, rotational mechanism"/>
    <property type="evidence" value="ECO:0007669"/>
    <property type="project" value="InterPro"/>
</dbReference>
<keyword evidence="3" id="KW-0406">Ion transport</keyword>
<reference evidence="4 5" key="1">
    <citation type="journal article" date="2016" name="Nat. Microbiol.">
        <title>The Mouse Intestinal Bacterial Collection (miBC) provides host-specific insight into cultured diversity and functional potential of the gut microbiota.</title>
        <authorList>
            <person name="Lagkouvardos I."/>
            <person name="Pukall R."/>
            <person name="Abt B."/>
            <person name="Foesel B.U."/>
            <person name="Meier-Kolthoff J.P."/>
            <person name="Kumar N."/>
            <person name="Bresciani A."/>
            <person name="Martinez I."/>
            <person name="Just S."/>
            <person name="Ziegler C."/>
            <person name="Brugiroux S."/>
            <person name="Garzetti D."/>
            <person name="Wenning M."/>
            <person name="Bui T.P."/>
            <person name="Wang J."/>
            <person name="Hugenholtz F."/>
            <person name="Plugge C.M."/>
            <person name="Peterson D.A."/>
            <person name="Hornef M.W."/>
            <person name="Baines J.F."/>
            <person name="Smidt H."/>
            <person name="Walter J."/>
            <person name="Kristiansen K."/>
            <person name="Nielsen H.B."/>
            <person name="Haller D."/>
            <person name="Overmann J."/>
            <person name="Stecher B."/>
            <person name="Clavel T."/>
        </authorList>
    </citation>
    <scope>NUCLEOTIDE SEQUENCE [LARGE SCALE GENOMIC DNA]</scope>
    <source>
        <strain evidence="4 5">DSM 28560</strain>
    </source>
</reference>
<evidence type="ECO:0000313" key="5">
    <source>
        <dbReference type="Proteomes" id="UP000295710"/>
    </source>
</evidence>
<dbReference type="SUPFAM" id="SSF103486">
    <property type="entry name" value="V-type ATP synthase subunit C"/>
    <property type="match status" value="1"/>
</dbReference>
<keyword evidence="5" id="KW-1185">Reference proteome</keyword>
<dbReference type="PANTHER" id="PTHR38682">
    <property type="entry name" value="V-TYPE ATP SYNTHASE SUBUNIT C"/>
    <property type="match status" value="1"/>
</dbReference>
<gene>
    <name evidence="4" type="ORF">E1963_12865</name>
</gene>
<dbReference type="InterPro" id="IPR044911">
    <property type="entry name" value="V-type_ATPase_csu/dsu_dom_3"/>
</dbReference>
<dbReference type="PANTHER" id="PTHR38682:SF1">
    <property type="entry name" value="V-TYPE ATP SYNTHASE SUBUNIT C"/>
    <property type="match status" value="1"/>
</dbReference>
<dbReference type="Pfam" id="PF01992">
    <property type="entry name" value="vATP-synt_AC39"/>
    <property type="match status" value="1"/>
</dbReference>
<dbReference type="InterPro" id="IPR036079">
    <property type="entry name" value="ATPase_csu/dsu_sf"/>
</dbReference>
<organism evidence="4 5">
    <name type="scientific">Extibacter muris</name>
    <dbReference type="NCBI Taxonomy" id="1796622"/>
    <lineage>
        <taxon>Bacteria</taxon>
        <taxon>Bacillati</taxon>
        <taxon>Bacillota</taxon>
        <taxon>Clostridia</taxon>
        <taxon>Lachnospirales</taxon>
        <taxon>Lachnospiraceae</taxon>
        <taxon>Extibacter</taxon>
    </lineage>
</organism>
<evidence type="ECO:0000256" key="2">
    <source>
        <dbReference type="ARBA" id="ARBA00022448"/>
    </source>
</evidence>
<evidence type="ECO:0000313" key="4">
    <source>
        <dbReference type="EMBL" id="TDA21249.1"/>
    </source>
</evidence>
<keyword evidence="2" id="KW-0813">Transport</keyword>